<reference evidence="2" key="2">
    <citation type="journal article" date="2015" name="Fish Shellfish Immunol.">
        <title>Early steps in the European eel (Anguilla anguilla)-Vibrio vulnificus interaction in the gills: Role of the RtxA13 toxin.</title>
        <authorList>
            <person name="Callol A."/>
            <person name="Pajuelo D."/>
            <person name="Ebbesson L."/>
            <person name="Teles M."/>
            <person name="MacKenzie S."/>
            <person name="Amaro C."/>
        </authorList>
    </citation>
    <scope>NUCLEOTIDE SEQUENCE</scope>
</reference>
<feature type="compositionally biased region" description="Basic and acidic residues" evidence="1">
    <location>
        <begin position="36"/>
        <end position="45"/>
    </location>
</feature>
<sequence length="45" mass="4962">MQSKTYSRGVESKLRTTGVAAGLCFVPAPKRPRKSTNHDLQSKND</sequence>
<dbReference type="EMBL" id="GBXM01030179">
    <property type="protein sequence ID" value="JAH78398.1"/>
    <property type="molecule type" value="Transcribed_RNA"/>
</dbReference>
<proteinExistence type="predicted"/>
<reference evidence="2" key="1">
    <citation type="submission" date="2014-11" db="EMBL/GenBank/DDBJ databases">
        <authorList>
            <person name="Amaro Gonzalez C."/>
        </authorList>
    </citation>
    <scope>NUCLEOTIDE SEQUENCE</scope>
</reference>
<accession>A0A0E9VME5</accession>
<evidence type="ECO:0000256" key="1">
    <source>
        <dbReference type="SAM" id="MobiDB-lite"/>
    </source>
</evidence>
<organism evidence="2">
    <name type="scientific">Anguilla anguilla</name>
    <name type="common">European freshwater eel</name>
    <name type="synonym">Muraena anguilla</name>
    <dbReference type="NCBI Taxonomy" id="7936"/>
    <lineage>
        <taxon>Eukaryota</taxon>
        <taxon>Metazoa</taxon>
        <taxon>Chordata</taxon>
        <taxon>Craniata</taxon>
        <taxon>Vertebrata</taxon>
        <taxon>Euteleostomi</taxon>
        <taxon>Actinopterygii</taxon>
        <taxon>Neopterygii</taxon>
        <taxon>Teleostei</taxon>
        <taxon>Anguilliformes</taxon>
        <taxon>Anguillidae</taxon>
        <taxon>Anguilla</taxon>
    </lineage>
</organism>
<feature type="region of interest" description="Disordered" evidence="1">
    <location>
        <begin position="25"/>
        <end position="45"/>
    </location>
</feature>
<dbReference type="AlphaFoldDB" id="A0A0E9VME5"/>
<evidence type="ECO:0000313" key="2">
    <source>
        <dbReference type="EMBL" id="JAH78398.1"/>
    </source>
</evidence>
<name>A0A0E9VME5_ANGAN</name>
<protein>
    <submittedName>
        <fullName evidence="2">Uncharacterized protein</fullName>
    </submittedName>
</protein>